<sequence length="230" mass="24417">MKRYSMLGAALVALTMAGTSFAAPAIDWDPAYYYEAGATFSSSTPGNELRIVGLVSAFGPPFSDLDANDPTKEYTFLVSGLISNGTTTVGSPGLQFYTTTYTGGTITLYEGTPRNSVFDPSPPNANVPSTFVDGTVLLTGIISNFFTQANDFTTFQVGNSEGVITWTGGSLFSRVSAGGFPCPSLFTGGMTWRPSVMIAGYLFRHDGKIDVDCPTSARSSTWGSIKSLYR</sequence>
<keyword evidence="1" id="KW-0732">Signal</keyword>
<evidence type="ECO:0008006" key="4">
    <source>
        <dbReference type="Google" id="ProtNLM"/>
    </source>
</evidence>
<feature type="chain" id="PRO_5033051094" description="PEP-CTERM sorting domain-containing protein" evidence="1">
    <location>
        <begin position="23"/>
        <end position="230"/>
    </location>
</feature>
<dbReference type="Proteomes" id="UP000580839">
    <property type="component" value="Unassembled WGS sequence"/>
</dbReference>
<comment type="caution">
    <text evidence="2">The sequence shown here is derived from an EMBL/GenBank/DDBJ whole genome shotgun (WGS) entry which is preliminary data.</text>
</comment>
<gene>
    <name evidence="2" type="ORF">HOP12_13295</name>
</gene>
<accession>A0A849SQB7</accession>
<evidence type="ECO:0000256" key="1">
    <source>
        <dbReference type="SAM" id="SignalP"/>
    </source>
</evidence>
<protein>
    <recommendedName>
        <fullName evidence="4">PEP-CTERM sorting domain-containing protein</fullName>
    </recommendedName>
</protein>
<evidence type="ECO:0000313" key="2">
    <source>
        <dbReference type="EMBL" id="NOT35117.1"/>
    </source>
</evidence>
<feature type="signal peptide" evidence="1">
    <location>
        <begin position="1"/>
        <end position="22"/>
    </location>
</feature>
<name>A0A849SQB7_UNCEI</name>
<evidence type="ECO:0000313" key="3">
    <source>
        <dbReference type="Proteomes" id="UP000580839"/>
    </source>
</evidence>
<organism evidence="2 3">
    <name type="scientific">Eiseniibacteriota bacterium</name>
    <dbReference type="NCBI Taxonomy" id="2212470"/>
    <lineage>
        <taxon>Bacteria</taxon>
        <taxon>Candidatus Eiseniibacteriota</taxon>
    </lineage>
</organism>
<reference evidence="2 3" key="1">
    <citation type="submission" date="2020-04" db="EMBL/GenBank/DDBJ databases">
        <title>Metagenomic profiling of ammonia- and methane-oxidizing microorganisms in a Dutch drinking water treatment plant.</title>
        <authorList>
            <person name="Poghosyan L."/>
            <person name="Leucker S."/>
        </authorList>
    </citation>
    <scope>NUCLEOTIDE SEQUENCE [LARGE SCALE GENOMIC DNA]</scope>
    <source>
        <strain evidence="2">S-RSF-IL-03</strain>
    </source>
</reference>
<dbReference type="EMBL" id="JABFRW010000173">
    <property type="protein sequence ID" value="NOT35117.1"/>
    <property type="molecule type" value="Genomic_DNA"/>
</dbReference>
<dbReference type="AlphaFoldDB" id="A0A849SQB7"/>
<proteinExistence type="predicted"/>